<feature type="domain" description="BT4734-like N-terminal" evidence="3">
    <location>
        <begin position="55"/>
        <end position="193"/>
    </location>
</feature>
<dbReference type="Proteomes" id="UP000448877">
    <property type="component" value="Unassembled WGS sequence"/>
</dbReference>
<feature type="region of interest" description="Disordered" evidence="1">
    <location>
        <begin position="729"/>
        <end position="753"/>
    </location>
</feature>
<evidence type="ECO:0000313" key="4">
    <source>
        <dbReference type="EMBL" id="KAA5418628.1"/>
    </source>
</evidence>
<dbReference type="Pfam" id="PF05272">
    <property type="entry name" value="VapE-like_dom"/>
    <property type="match status" value="1"/>
</dbReference>
<evidence type="ECO:0000259" key="3">
    <source>
        <dbReference type="Pfam" id="PF08800"/>
    </source>
</evidence>
<reference evidence="4 5" key="1">
    <citation type="journal article" date="2019" name="Nat. Med.">
        <title>A library of human gut bacterial isolates paired with longitudinal multiomics data enables mechanistic microbiome research.</title>
        <authorList>
            <person name="Poyet M."/>
            <person name="Groussin M."/>
            <person name="Gibbons S.M."/>
            <person name="Avila-Pacheco J."/>
            <person name="Jiang X."/>
            <person name="Kearney S.M."/>
            <person name="Perrotta A.R."/>
            <person name="Berdy B."/>
            <person name="Zhao S."/>
            <person name="Lieberman T.D."/>
            <person name="Swanson P.K."/>
            <person name="Smith M."/>
            <person name="Roesemann S."/>
            <person name="Alexander J.E."/>
            <person name="Rich S.A."/>
            <person name="Livny J."/>
            <person name="Vlamakis H."/>
            <person name="Clish C."/>
            <person name="Bullock K."/>
            <person name="Deik A."/>
            <person name="Scott J."/>
            <person name="Pierce K.A."/>
            <person name="Xavier R.J."/>
            <person name="Alm E.J."/>
        </authorList>
    </citation>
    <scope>NUCLEOTIDE SEQUENCE [LARGE SCALE GENOMIC DNA]</scope>
    <source>
        <strain evidence="4 5">BIOML-A6</strain>
    </source>
</reference>
<evidence type="ECO:0000259" key="2">
    <source>
        <dbReference type="Pfam" id="PF05272"/>
    </source>
</evidence>
<dbReference type="RefSeq" id="WP_149919816.1">
    <property type="nucleotide sequence ID" value="NZ_VVYV01000016.1"/>
</dbReference>
<sequence length="753" mass="87031">MENIPVTAYSGFSNVRGEITLRKVIENITTGIHAKSVSKIRLLVGQGKMEEANNVKKQLPFYTVTAGYREKRQAYSVIRYTHITLLDIDDQPEEKLEELRGKINGDPDTLASFLTPKGHGFKVFVFLKTDYATRLRATLAAKEKVGFSTLEKHHLAMYNACKEYYEKLLGVEVDGSGKDISRGFFTSFDEKAYMNEGLLKEVDETLTNIIPPEKPQPGRRKVISGKVVSDKPENEGKPKSGNKSEGKKAEAGKPEAEPWEKMEFNKAVLSVKRISKFEPGNRDSFMFALGNKCYAKGLEEETVIRLAQEKLGSEEFDVAAPIRNAYIYTDKTYEALGRKQEKPDTINQVLDFLKTHYDFRRNVILDRLEYRNFNEKEERWKGRFRPMRTRSYNAIFLDLQLAGIKCFRNYLQTVIDSSYPRDFNPFTEYIGKLKPWDGVTDYIGRLADTVQAEDQEFWRKSFRRWFVGMLACALQDDTVNHLVIILYSEQGKGKSTWIRRLLPPEWREYYRNGMANPENKDHQLLLSTHLIINMEEFEGARVGDLAGLKRVITQESVTERKAYDAQAYTFIRHASFIASTNSRQCLQDIGGNRRFLPSSIISLDYRTPVNYEGVYTQAHALLKQGYQYWYEGEEIDELNRHNELHRMKDPVEENLLVYFRKPEPGETCVKWMPAATILSKIAIYGKIQVNRQTIQILVMSLEKYGFRTRRNSQGSTEYEVIDLQNDEVNNGFREKNRDEKDGKDDKEEGVLPF</sequence>
<accession>A0A642PZ14</accession>
<evidence type="ECO:0000256" key="1">
    <source>
        <dbReference type="SAM" id="MobiDB-lite"/>
    </source>
</evidence>
<name>A0A642PZ14_9BACE</name>
<feature type="region of interest" description="Disordered" evidence="1">
    <location>
        <begin position="209"/>
        <end position="257"/>
    </location>
</feature>
<protein>
    <submittedName>
        <fullName evidence="4">Virulence protein E</fullName>
    </submittedName>
</protein>
<dbReference type="AlphaFoldDB" id="A0A642PZ14"/>
<dbReference type="InterPro" id="IPR014907">
    <property type="entry name" value="BT4734-like_N"/>
</dbReference>
<proteinExistence type="predicted"/>
<dbReference type="EMBL" id="VVYV01000016">
    <property type="protein sequence ID" value="KAA5418628.1"/>
    <property type="molecule type" value="Genomic_DNA"/>
</dbReference>
<comment type="caution">
    <text evidence="4">The sequence shown here is derived from an EMBL/GenBank/DDBJ whole genome shotgun (WGS) entry which is preliminary data.</text>
</comment>
<feature type="compositionally biased region" description="Basic and acidic residues" evidence="1">
    <location>
        <begin position="228"/>
        <end position="257"/>
    </location>
</feature>
<dbReference type="Pfam" id="PF08800">
    <property type="entry name" value="BT4734-like_N"/>
    <property type="match status" value="1"/>
</dbReference>
<dbReference type="PANTHER" id="PTHR34985">
    <property type="entry name" value="SLR0554 PROTEIN"/>
    <property type="match status" value="1"/>
</dbReference>
<gene>
    <name evidence="4" type="ORF">F2Y81_10955</name>
</gene>
<feature type="compositionally biased region" description="Basic and acidic residues" evidence="1">
    <location>
        <begin position="732"/>
        <end position="753"/>
    </location>
</feature>
<feature type="domain" description="Virulence-associated protein E-like" evidence="2">
    <location>
        <begin position="435"/>
        <end position="645"/>
    </location>
</feature>
<evidence type="ECO:0000313" key="5">
    <source>
        <dbReference type="Proteomes" id="UP000448877"/>
    </source>
</evidence>
<dbReference type="InterPro" id="IPR007936">
    <property type="entry name" value="VapE-like_dom"/>
</dbReference>
<organism evidence="4 5">
    <name type="scientific">Bacteroides cellulosilyticus</name>
    <dbReference type="NCBI Taxonomy" id="246787"/>
    <lineage>
        <taxon>Bacteria</taxon>
        <taxon>Pseudomonadati</taxon>
        <taxon>Bacteroidota</taxon>
        <taxon>Bacteroidia</taxon>
        <taxon>Bacteroidales</taxon>
        <taxon>Bacteroidaceae</taxon>
        <taxon>Bacteroides</taxon>
    </lineage>
</organism>
<dbReference type="PANTHER" id="PTHR34985:SF1">
    <property type="entry name" value="SLR0554 PROTEIN"/>
    <property type="match status" value="1"/>
</dbReference>